<feature type="compositionally biased region" description="Acidic residues" evidence="1">
    <location>
        <begin position="317"/>
        <end position="327"/>
    </location>
</feature>
<dbReference type="Proteomes" id="UP000029500">
    <property type="component" value="Chromosome"/>
</dbReference>
<dbReference type="HOGENOM" id="CLU_024795_0_0_9"/>
<sequence length="651" mass="71870">MNGLTAEAMLVLQKIIKACAARPFGEAQAEQLCPEALCRAELQLALLELREAGLLELRQKLWGERLYQIPEKHLPSLQRILFPRVPVQAVEVTAMDEEAGPELSGELFRALAFIAEEGLPLTAKGAIHKKNINRLAAGLTLPGEQIKGLFPAARQEVYPFPLPVMVILDLLLCLGLVRRGDSAFLLETRVLESWLQLSGKQMSSLLYGLVLSRYGQPDPAGQHFRYIVSSADYPSGMWFALRDILERMLGAGLVRDQGTAALEASARIWLAGLAAFGWCELGRTEDGSVCFRWTTARPQFPLYEAAAFSSRSLDIQEPSDETEESFDQENLPQQDEIRPASDSPGFIVQPDFEVLVPAECPYSHRWLLAGCAELQHSDDLWSYRLTREKLESAAEQGLSPETVISWLADHAQGGLPAQVELSLRQWGKGIGRTELAEVILLACRSEADGNDIAAHPRLSGLLARIGPQHFIVRMEDVEAVRKELGAAGLAPPKRIAGQKAEPGSGWPLLNGSGMVDFSAYTLPVHGHETGLFAFAPVPPLIPLNLHASEEAVLSGLAAVPQMWIKQWRKYHATTAQKVMEQAVEWGVKVRLSMEGEVCEFIPARISRNPWEVQGTLLLARPDRVQEARLSAGDWQEMQLMIPKMRRNSSSA</sequence>
<evidence type="ECO:0000313" key="4">
    <source>
        <dbReference type="Proteomes" id="UP000029500"/>
    </source>
</evidence>
<evidence type="ECO:0000256" key="1">
    <source>
        <dbReference type="SAM" id="MobiDB-lite"/>
    </source>
</evidence>
<dbReference type="EMBL" id="CP009287">
    <property type="protein sequence ID" value="AIQ68501.1"/>
    <property type="molecule type" value="Genomic_DNA"/>
</dbReference>
<dbReference type="KEGG" id="pgm:PGRAT_13390"/>
<reference evidence="3 4" key="1">
    <citation type="submission" date="2014-08" db="EMBL/GenBank/DDBJ databases">
        <title>Comparative genomics of the Paenibacillus odorifer group.</title>
        <authorList>
            <person name="den Bakker H.C."/>
            <person name="Tsai Y.-C."/>
            <person name="Martin N."/>
            <person name="Korlach J."/>
            <person name="Wiedmann M."/>
        </authorList>
    </citation>
    <scope>NUCLEOTIDE SEQUENCE [LARGE SCALE GENOMIC DNA]</scope>
    <source>
        <strain evidence="3 4">DSM 15220</strain>
    </source>
</reference>
<dbReference type="RefSeq" id="WP_042266697.1">
    <property type="nucleotide sequence ID" value="NZ_CP009287.1"/>
</dbReference>
<keyword evidence="4" id="KW-1185">Reference proteome</keyword>
<dbReference type="eggNOG" id="ENOG5033KX3">
    <property type="taxonomic scope" value="Bacteria"/>
</dbReference>
<dbReference type="AlphaFoldDB" id="A0A089M3Z0"/>
<gene>
    <name evidence="3" type="ORF">PGRAT_13390</name>
</gene>
<organism evidence="3 4">
    <name type="scientific">Paenibacillus graminis</name>
    <dbReference type="NCBI Taxonomy" id="189425"/>
    <lineage>
        <taxon>Bacteria</taxon>
        <taxon>Bacillati</taxon>
        <taxon>Bacillota</taxon>
        <taxon>Bacilli</taxon>
        <taxon>Bacillales</taxon>
        <taxon>Paenibacillaceae</taxon>
        <taxon>Paenibacillus</taxon>
    </lineage>
</organism>
<feature type="region of interest" description="Disordered" evidence="1">
    <location>
        <begin position="314"/>
        <end position="342"/>
    </location>
</feature>
<name>A0A089M3Z0_9BACL</name>
<dbReference type="STRING" id="189425.PGRAT_13390"/>
<protein>
    <recommendedName>
        <fullName evidence="2">Helicase XPB/Ssl2 N-terminal domain-containing protein</fullName>
    </recommendedName>
</protein>
<dbReference type="Pfam" id="PF13625">
    <property type="entry name" value="Helicase_C_3"/>
    <property type="match status" value="1"/>
</dbReference>
<dbReference type="InterPro" id="IPR032830">
    <property type="entry name" value="XPB/Ssl2_N"/>
</dbReference>
<evidence type="ECO:0000259" key="2">
    <source>
        <dbReference type="Pfam" id="PF13625"/>
    </source>
</evidence>
<proteinExistence type="predicted"/>
<evidence type="ECO:0000313" key="3">
    <source>
        <dbReference type="EMBL" id="AIQ68501.1"/>
    </source>
</evidence>
<feature type="domain" description="Helicase XPB/Ssl2 N-terminal" evidence="2">
    <location>
        <begin position="346"/>
        <end position="463"/>
    </location>
</feature>
<accession>A0A089M3Z0</accession>
<dbReference type="OrthoDB" id="2987331at2"/>